<name>A0A7K4MQ88_9ARCH</name>
<reference evidence="1 2" key="1">
    <citation type="journal article" date="2019" name="Environ. Microbiol.">
        <title>Genomics insights into ecotype formation of ammonia-oxidizing archaea in the deep ocean.</title>
        <authorList>
            <person name="Wang Y."/>
            <person name="Huang J.M."/>
            <person name="Cui G.J."/>
            <person name="Nunoura T."/>
            <person name="Takaki Y."/>
            <person name="Li W.L."/>
            <person name="Li J."/>
            <person name="Gao Z.M."/>
            <person name="Takai K."/>
            <person name="Zhang A.Q."/>
            <person name="Stepanauskas R."/>
        </authorList>
    </citation>
    <scope>NUCLEOTIDE SEQUENCE [LARGE SCALE GENOMIC DNA]</scope>
    <source>
        <strain evidence="1 2">L15b</strain>
    </source>
</reference>
<accession>A0A7K4MQ88</accession>
<evidence type="ECO:0000313" key="2">
    <source>
        <dbReference type="Proteomes" id="UP000523105"/>
    </source>
</evidence>
<evidence type="ECO:0000313" key="1">
    <source>
        <dbReference type="EMBL" id="NWJ43745.1"/>
    </source>
</evidence>
<dbReference type="EMBL" id="JACASV010000050">
    <property type="protein sequence ID" value="NWJ43745.1"/>
    <property type="molecule type" value="Genomic_DNA"/>
</dbReference>
<dbReference type="Pfam" id="PF11056">
    <property type="entry name" value="UvsY"/>
    <property type="match status" value="1"/>
</dbReference>
<organism evidence="1 2">
    <name type="scientific">Marine Group I thaumarchaeote</name>
    <dbReference type="NCBI Taxonomy" id="2511932"/>
    <lineage>
        <taxon>Archaea</taxon>
        <taxon>Nitrososphaerota</taxon>
        <taxon>Marine Group I</taxon>
    </lineage>
</organism>
<gene>
    <name evidence="1" type="ORF">HX837_06040</name>
</gene>
<protein>
    <submittedName>
        <fullName evidence="1">Recombination mediator protein UvsY</fullName>
    </submittedName>
</protein>
<comment type="caution">
    <text evidence="1">The sequence shown here is derived from an EMBL/GenBank/DDBJ whole genome shotgun (WGS) entry which is preliminary data.</text>
</comment>
<dbReference type="InterPro" id="IPR021289">
    <property type="entry name" value="UvsY"/>
</dbReference>
<proteinExistence type="predicted"/>
<dbReference type="Proteomes" id="UP000523105">
    <property type="component" value="Unassembled WGS sequence"/>
</dbReference>
<dbReference type="AlphaFoldDB" id="A0A7K4MQ88"/>
<sequence length="149" mass="17968">MTYKFSLEDIQDEWEKNSKIDYSNLGTESIRIPVIHDKYLKIFIDERIRLKSMEFELSKLVRTKTNYYNGRMTEDELEERGWEQFQGRLLKNEISNYIETDDDYIKIKQNIVVQQEKINYLDSIIKQLNNRGFQIKNALDWLKFSHGTS</sequence>